<proteinExistence type="predicted"/>
<evidence type="ECO:0000313" key="2">
    <source>
        <dbReference type="Proteomes" id="UP001165060"/>
    </source>
</evidence>
<comment type="caution">
    <text evidence="1">The sequence shown here is derived from an EMBL/GenBank/DDBJ whole genome shotgun (WGS) entry which is preliminary data.</text>
</comment>
<keyword evidence="2" id="KW-1185">Reference proteome</keyword>
<evidence type="ECO:0000313" key="1">
    <source>
        <dbReference type="EMBL" id="GMI40556.1"/>
    </source>
</evidence>
<dbReference type="Proteomes" id="UP001165060">
    <property type="component" value="Unassembled WGS sequence"/>
</dbReference>
<dbReference type="EMBL" id="BRYB01002165">
    <property type="protein sequence ID" value="GMI40556.1"/>
    <property type="molecule type" value="Genomic_DNA"/>
</dbReference>
<organism evidence="1 2">
    <name type="scientific">Tetraparma gracilis</name>
    <dbReference type="NCBI Taxonomy" id="2962635"/>
    <lineage>
        <taxon>Eukaryota</taxon>
        <taxon>Sar</taxon>
        <taxon>Stramenopiles</taxon>
        <taxon>Ochrophyta</taxon>
        <taxon>Bolidophyceae</taxon>
        <taxon>Parmales</taxon>
        <taxon>Triparmaceae</taxon>
        <taxon>Tetraparma</taxon>
    </lineage>
</organism>
<reference evidence="1 2" key="1">
    <citation type="journal article" date="2023" name="Commun. Biol.">
        <title>Genome analysis of Parmales, the sister group of diatoms, reveals the evolutionary specialization of diatoms from phago-mixotrophs to photoautotrophs.</title>
        <authorList>
            <person name="Ban H."/>
            <person name="Sato S."/>
            <person name="Yoshikawa S."/>
            <person name="Yamada K."/>
            <person name="Nakamura Y."/>
            <person name="Ichinomiya M."/>
            <person name="Sato N."/>
            <person name="Blanc-Mathieu R."/>
            <person name="Endo H."/>
            <person name="Kuwata A."/>
            <person name="Ogata H."/>
        </authorList>
    </citation>
    <scope>NUCLEOTIDE SEQUENCE [LARGE SCALE GENOMIC DNA]</scope>
</reference>
<accession>A0ABQ6N648</accession>
<protein>
    <submittedName>
        <fullName evidence="1">Uncharacterized protein</fullName>
    </submittedName>
</protein>
<sequence length="196" mass="22062">MADAVETIDVKVRAILKVPDPEKPGEEMDWVMGEDLKLTINPKVAFRELAERVKDAKGVPLSRMHYSLPPARQIPNSKWDKNLRMVGIYNNGTVRLEPTTPECSWQWEPIEYHWANLVEAVRLAVDPKDGTHLTELQKNVPLPPPMKGVSLGSFLRKYAEIFALEMNTSGDSDDIVVRLNGTAKGGSIEYNLPTWI</sequence>
<name>A0ABQ6N648_9STRA</name>
<gene>
    <name evidence="1" type="ORF">TeGR_g2150</name>
</gene>